<name>I8RFY7_9FIRM</name>
<organism evidence="4 5">
    <name type="scientific">Pelosinus fermentans B4</name>
    <dbReference type="NCBI Taxonomy" id="1149862"/>
    <lineage>
        <taxon>Bacteria</taxon>
        <taxon>Bacillati</taxon>
        <taxon>Bacillota</taxon>
        <taxon>Negativicutes</taxon>
        <taxon>Selenomonadales</taxon>
        <taxon>Sporomusaceae</taxon>
        <taxon>Pelosinus</taxon>
    </lineage>
</organism>
<evidence type="ECO:0000256" key="2">
    <source>
        <dbReference type="ARBA" id="ARBA00022840"/>
    </source>
</evidence>
<evidence type="ECO:0000256" key="1">
    <source>
        <dbReference type="ARBA" id="ARBA00022741"/>
    </source>
</evidence>
<dbReference type="Gene3D" id="3.40.50.300">
    <property type="entry name" value="P-loop containing nucleotide triphosphate hydrolases"/>
    <property type="match status" value="1"/>
</dbReference>
<keyword evidence="1" id="KW-0547">Nucleotide-binding</keyword>
<sequence length="250" mass="28566">MVNETTISKLYEMRLTAMADSYREQLKDNAFSKLSFEERFGLIVDLEWSRRKSNKLIKLIKKADFRFSNACVEDIEYHADRKLDKTLITRLSTCNYIQEKHNVIVMGASGNGKSYIGCALGVSACQNYFTVKYVRLPDLLDELAIARGEGIFKKVMKQYKSVSLLVLDEWLLVSLKGTEARDLLEIIEARHQNGSTIFCSQFAPGGWHEKIGEDTLADAILDRIVHDSYTIHIDGKVSMRERRGLQDTNK</sequence>
<dbReference type="SUPFAM" id="SSF52540">
    <property type="entry name" value="P-loop containing nucleoside triphosphate hydrolases"/>
    <property type="match status" value="1"/>
</dbReference>
<keyword evidence="2 4" id="KW-0067">ATP-binding</keyword>
<protein>
    <submittedName>
        <fullName evidence="4">IstB domain protein ATP-binding protein</fullName>
    </submittedName>
</protein>
<dbReference type="Proteomes" id="UP000004324">
    <property type="component" value="Unassembled WGS sequence"/>
</dbReference>
<feature type="domain" description="IstB-like ATP-binding" evidence="3">
    <location>
        <begin position="10"/>
        <end position="243"/>
    </location>
</feature>
<dbReference type="PATRIC" id="fig|1149862.3.peg.3653"/>
<evidence type="ECO:0000313" key="4">
    <source>
        <dbReference type="EMBL" id="EIW16650.1"/>
    </source>
</evidence>
<dbReference type="NCBIfam" id="NF038214">
    <property type="entry name" value="IS21_help_AAA"/>
    <property type="match status" value="1"/>
</dbReference>
<accession>I8RFY7</accession>
<dbReference type="RefSeq" id="WP_007936903.1">
    <property type="nucleotide sequence ID" value="NZ_AKVJ01000055.1"/>
</dbReference>
<dbReference type="PANTHER" id="PTHR30050:SF4">
    <property type="entry name" value="ATP-BINDING PROTEIN RV3427C IN INSERTION SEQUENCE-RELATED"/>
    <property type="match status" value="1"/>
</dbReference>
<dbReference type="GO" id="GO:0005524">
    <property type="term" value="F:ATP binding"/>
    <property type="evidence" value="ECO:0007669"/>
    <property type="project" value="UniProtKB-KW"/>
</dbReference>
<gene>
    <name evidence="4" type="ORF">FB4_0670</name>
</gene>
<dbReference type="InterPro" id="IPR027417">
    <property type="entry name" value="P-loop_NTPase"/>
</dbReference>
<dbReference type="PANTHER" id="PTHR30050">
    <property type="entry name" value="CHROMOSOMAL REPLICATION INITIATOR PROTEIN DNAA"/>
    <property type="match status" value="1"/>
</dbReference>
<dbReference type="InterPro" id="IPR047661">
    <property type="entry name" value="IstB"/>
</dbReference>
<evidence type="ECO:0000259" key="3">
    <source>
        <dbReference type="Pfam" id="PF01695"/>
    </source>
</evidence>
<dbReference type="PIRSF" id="PIRSF003073">
    <property type="entry name" value="DNAC_TnpB_IstB"/>
    <property type="match status" value="1"/>
</dbReference>
<dbReference type="EMBL" id="AKVJ01000055">
    <property type="protein sequence ID" value="EIW16650.1"/>
    <property type="molecule type" value="Genomic_DNA"/>
</dbReference>
<dbReference type="InterPro" id="IPR028350">
    <property type="entry name" value="DNAC/IstB-like"/>
</dbReference>
<dbReference type="GO" id="GO:0006260">
    <property type="term" value="P:DNA replication"/>
    <property type="evidence" value="ECO:0007669"/>
    <property type="project" value="TreeGrafter"/>
</dbReference>
<keyword evidence="5" id="KW-1185">Reference proteome</keyword>
<evidence type="ECO:0000313" key="5">
    <source>
        <dbReference type="Proteomes" id="UP000004324"/>
    </source>
</evidence>
<comment type="caution">
    <text evidence="4">The sequence shown here is derived from an EMBL/GenBank/DDBJ whole genome shotgun (WGS) entry which is preliminary data.</text>
</comment>
<dbReference type="AlphaFoldDB" id="I8RFY7"/>
<dbReference type="InterPro" id="IPR002611">
    <property type="entry name" value="IstB_ATP-bd"/>
</dbReference>
<proteinExistence type="predicted"/>
<dbReference type="OrthoDB" id="1634151at2"/>
<dbReference type="Pfam" id="PF01695">
    <property type="entry name" value="IstB_IS21"/>
    <property type="match status" value="1"/>
</dbReference>
<reference evidence="4 5" key="1">
    <citation type="journal article" date="2012" name="J. Bacteriol.">
        <title>Draft Genome Sequences for Two Metal-Reducing Pelosinus fermentans Strains Isolated from a Cr(VI)-Contaminated Site and for Type Strain R7.</title>
        <authorList>
            <person name="Brown S.D."/>
            <person name="Podar M."/>
            <person name="Klingeman D.M."/>
            <person name="Johnson C.M."/>
            <person name="Yang Z.K."/>
            <person name="Utturkar S.M."/>
            <person name="Land M.L."/>
            <person name="Mosher J.J."/>
            <person name="Hurt R.A.Jr."/>
            <person name="Phelps T.J."/>
            <person name="Palumbo A.V."/>
            <person name="Arkin A.P."/>
            <person name="Hazen T.C."/>
            <person name="Elias D.A."/>
        </authorList>
    </citation>
    <scope>NUCLEOTIDE SEQUENCE [LARGE SCALE GENOMIC DNA]</scope>
    <source>
        <strain evidence="4 5">B4</strain>
    </source>
</reference>